<name>A0A927M5Q8_9ACTN</name>
<sequence>MSDPRGAARPRCVLVAGPTAGSRTPGPPPEPVPVHMIRRGVGTLSRSAMRRPGVRTRPIGWPWRPQPHRRGPDRTAIDIRWTDIDN</sequence>
<reference evidence="2" key="1">
    <citation type="submission" date="2020-10" db="EMBL/GenBank/DDBJ databases">
        <title>Sequencing the genomes of 1000 actinobacteria strains.</title>
        <authorList>
            <person name="Klenk H.-P."/>
        </authorList>
    </citation>
    <scope>NUCLEOTIDE SEQUENCE</scope>
    <source>
        <strain evidence="2">DSM 46832</strain>
    </source>
</reference>
<evidence type="ECO:0000256" key="1">
    <source>
        <dbReference type="SAM" id="MobiDB-lite"/>
    </source>
</evidence>
<accession>A0A927M5Q8</accession>
<feature type="compositionally biased region" description="Basic and acidic residues" evidence="1">
    <location>
        <begin position="70"/>
        <end position="86"/>
    </location>
</feature>
<evidence type="ECO:0000313" key="2">
    <source>
        <dbReference type="EMBL" id="MBE1484945.1"/>
    </source>
</evidence>
<proteinExistence type="predicted"/>
<dbReference type="EMBL" id="JADBEB010000001">
    <property type="protein sequence ID" value="MBE1484945.1"/>
    <property type="molecule type" value="Genomic_DNA"/>
</dbReference>
<comment type="caution">
    <text evidence="2">The sequence shown here is derived from an EMBL/GenBank/DDBJ whole genome shotgun (WGS) entry which is preliminary data.</text>
</comment>
<protein>
    <submittedName>
        <fullName evidence="2">Uncharacterized protein</fullName>
    </submittedName>
</protein>
<dbReference type="AlphaFoldDB" id="A0A927M5Q8"/>
<feature type="region of interest" description="Disordered" evidence="1">
    <location>
        <begin position="1"/>
        <end position="86"/>
    </location>
</feature>
<dbReference type="Proteomes" id="UP000649753">
    <property type="component" value="Unassembled WGS sequence"/>
</dbReference>
<organism evidence="2 3">
    <name type="scientific">Plantactinospora soyae</name>
    <dbReference type="NCBI Taxonomy" id="1544732"/>
    <lineage>
        <taxon>Bacteria</taxon>
        <taxon>Bacillati</taxon>
        <taxon>Actinomycetota</taxon>
        <taxon>Actinomycetes</taxon>
        <taxon>Micromonosporales</taxon>
        <taxon>Micromonosporaceae</taxon>
        <taxon>Plantactinospora</taxon>
    </lineage>
</organism>
<gene>
    <name evidence="2" type="ORF">H4W31_000583</name>
</gene>
<evidence type="ECO:0000313" key="3">
    <source>
        <dbReference type="Proteomes" id="UP000649753"/>
    </source>
</evidence>
<keyword evidence="3" id="KW-1185">Reference proteome</keyword>